<dbReference type="InterPro" id="IPR009660">
    <property type="entry name" value="Phage_A500_Gp15"/>
</dbReference>
<organism evidence="1 2">
    <name type="scientific">Cytobacillus firmus</name>
    <name type="common">Bacillus firmus</name>
    <dbReference type="NCBI Taxonomy" id="1399"/>
    <lineage>
        <taxon>Bacteria</taxon>
        <taxon>Bacillati</taxon>
        <taxon>Bacillota</taxon>
        <taxon>Bacilli</taxon>
        <taxon>Bacillales</taxon>
        <taxon>Bacillaceae</taxon>
        <taxon>Cytobacillus</taxon>
    </lineage>
</organism>
<sequence length="206" mass="24517">MSFLLTDEFEDSFEWEGKVYHVDLAFDNVLRLFEMFDDDAFFEEEKPFLAITMLVVEEISSYQSWEEGFELFKFLMKEFLDINLDEQSEKKKKIYDFKKDADLIYASFFACYKIDLFEMHGKLHWKKFNALLSHLDDKSKLKQVIGYREMKVPNSKESSREYIEHVQKMKRLYSLDDRPAAEQIDSAFDALAHTFRANAKVVKKDG</sequence>
<evidence type="ECO:0000313" key="2">
    <source>
        <dbReference type="Proteomes" id="UP001163104"/>
    </source>
</evidence>
<dbReference type="RefSeq" id="WP_263599076.1">
    <property type="nucleotide sequence ID" value="NZ_CP107027.1"/>
</dbReference>
<dbReference type="Proteomes" id="UP001163104">
    <property type="component" value="Chromosome"/>
</dbReference>
<dbReference type="Pfam" id="PF06854">
    <property type="entry name" value="Phage_Gp15"/>
    <property type="match status" value="1"/>
</dbReference>
<evidence type="ECO:0000313" key="1">
    <source>
        <dbReference type="EMBL" id="UYG93184.1"/>
    </source>
</evidence>
<gene>
    <name evidence="1" type="ORF">OD459_12890</name>
</gene>
<name>A0AA46P2S1_CYTFI</name>
<accession>A0AA46P2S1</accession>
<protein>
    <submittedName>
        <fullName evidence="1">Bacteriophage Gp15 family protein</fullName>
    </submittedName>
</protein>
<dbReference type="EMBL" id="CP107027">
    <property type="protein sequence ID" value="UYG93184.1"/>
    <property type="molecule type" value="Genomic_DNA"/>
</dbReference>
<proteinExistence type="predicted"/>
<dbReference type="AlphaFoldDB" id="A0AA46P2S1"/>
<reference evidence="1" key="1">
    <citation type="submission" date="2022-10" db="EMBL/GenBank/DDBJ databases">
        <title>Mechanism of multi-heavy metal repair in Cytobacillus Firmus M7.</title>
        <authorList>
            <person name="Li X."/>
            <person name="Yu C."/>
        </authorList>
    </citation>
    <scope>NUCLEOTIDE SEQUENCE</scope>
    <source>
        <strain evidence="1">M7</strain>
    </source>
</reference>